<evidence type="ECO:0000313" key="1">
    <source>
        <dbReference type="EMBL" id="CAF5154605.1"/>
    </source>
</evidence>
<protein>
    <submittedName>
        <fullName evidence="1">Uncharacterized protein</fullName>
    </submittedName>
</protein>
<dbReference type="AlphaFoldDB" id="A0A8S3G474"/>
<proteinExistence type="predicted"/>
<feature type="non-terminal residue" evidence="1">
    <location>
        <position position="1"/>
    </location>
</feature>
<evidence type="ECO:0000313" key="2">
    <source>
        <dbReference type="Proteomes" id="UP000681967"/>
    </source>
</evidence>
<accession>A0A8S3G474</accession>
<reference evidence="1" key="1">
    <citation type="submission" date="2021-02" db="EMBL/GenBank/DDBJ databases">
        <authorList>
            <person name="Nowell W R."/>
        </authorList>
    </citation>
    <scope>NUCLEOTIDE SEQUENCE</scope>
</reference>
<name>A0A8S3G474_9BILA</name>
<dbReference type="EMBL" id="CAJOBH010260361">
    <property type="protein sequence ID" value="CAF5154605.1"/>
    <property type="molecule type" value="Genomic_DNA"/>
</dbReference>
<organism evidence="1 2">
    <name type="scientific">Rotaria magnacalcarata</name>
    <dbReference type="NCBI Taxonomy" id="392030"/>
    <lineage>
        <taxon>Eukaryota</taxon>
        <taxon>Metazoa</taxon>
        <taxon>Spiralia</taxon>
        <taxon>Gnathifera</taxon>
        <taxon>Rotifera</taxon>
        <taxon>Eurotatoria</taxon>
        <taxon>Bdelloidea</taxon>
        <taxon>Philodinida</taxon>
        <taxon>Philodinidae</taxon>
        <taxon>Rotaria</taxon>
    </lineage>
</organism>
<sequence length="29" mass="3613">ARYYCRHCHCEQKPESIRKCSHYRMEGKL</sequence>
<gene>
    <name evidence="1" type="ORF">BYL167_LOCUS73094</name>
</gene>
<comment type="caution">
    <text evidence="1">The sequence shown here is derived from an EMBL/GenBank/DDBJ whole genome shotgun (WGS) entry which is preliminary data.</text>
</comment>
<dbReference type="Proteomes" id="UP000681967">
    <property type="component" value="Unassembled WGS sequence"/>
</dbReference>